<dbReference type="EMBL" id="CAAALY010105348">
    <property type="protein sequence ID" value="VEL29688.1"/>
    <property type="molecule type" value="Genomic_DNA"/>
</dbReference>
<feature type="region of interest" description="Disordered" evidence="1">
    <location>
        <begin position="65"/>
        <end position="89"/>
    </location>
</feature>
<dbReference type="Proteomes" id="UP000784294">
    <property type="component" value="Unassembled WGS sequence"/>
</dbReference>
<evidence type="ECO:0000313" key="3">
    <source>
        <dbReference type="Proteomes" id="UP000784294"/>
    </source>
</evidence>
<keyword evidence="3" id="KW-1185">Reference proteome</keyword>
<dbReference type="AlphaFoldDB" id="A0A3S5A7B7"/>
<evidence type="ECO:0000313" key="2">
    <source>
        <dbReference type="EMBL" id="VEL29688.1"/>
    </source>
</evidence>
<name>A0A3S5A7B7_9PLAT</name>
<protein>
    <submittedName>
        <fullName evidence="2">Uncharacterized protein</fullName>
    </submittedName>
</protein>
<sequence>MATSSTIQPTACTDVYASGLSVCPTRGPKHTFTGAHQHHTYRPTGQSSAVLTLVHRPVAMRCHSEYRPPVASNHSSSSPPPPPLPTTLAHTLFSTSASLR</sequence>
<accession>A0A3S5A7B7</accession>
<organism evidence="2 3">
    <name type="scientific">Protopolystoma xenopodis</name>
    <dbReference type="NCBI Taxonomy" id="117903"/>
    <lineage>
        <taxon>Eukaryota</taxon>
        <taxon>Metazoa</taxon>
        <taxon>Spiralia</taxon>
        <taxon>Lophotrochozoa</taxon>
        <taxon>Platyhelminthes</taxon>
        <taxon>Monogenea</taxon>
        <taxon>Polyopisthocotylea</taxon>
        <taxon>Polystomatidea</taxon>
        <taxon>Polystomatidae</taxon>
        <taxon>Protopolystoma</taxon>
    </lineage>
</organism>
<comment type="caution">
    <text evidence="2">The sequence shown here is derived from an EMBL/GenBank/DDBJ whole genome shotgun (WGS) entry which is preliminary data.</text>
</comment>
<proteinExistence type="predicted"/>
<evidence type="ECO:0000256" key="1">
    <source>
        <dbReference type="SAM" id="MobiDB-lite"/>
    </source>
</evidence>
<gene>
    <name evidence="2" type="ORF">PXEA_LOCUS23128</name>
</gene>
<reference evidence="2" key="1">
    <citation type="submission" date="2018-11" db="EMBL/GenBank/DDBJ databases">
        <authorList>
            <consortium name="Pathogen Informatics"/>
        </authorList>
    </citation>
    <scope>NUCLEOTIDE SEQUENCE</scope>
</reference>
<feature type="compositionally biased region" description="Low complexity" evidence="1">
    <location>
        <begin position="68"/>
        <end position="77"/>
    </location>
</feature>